<evidence type="ECO:0000313" key="3">
    <source>
        <dbReference type="Proteomes" id="UP001396334"/>
    </source>
</evidence>
<feature type="transmembrane region" description="Helical" evidence="1">
    <location>
        <begin position="28"/>
        <end position="44"/>
    </location>
</feature>
<dbReference type="Proteomes" id="UP001396334">
    <property type="component" value="Unassembled WGS sequence"/>
</dbReference>
<organism evidence="2 3">
    <name type="scientific">Hibiscus sabdariffa</name>
    <name type="common">roselle</name>
    <dbReference type="NCBI Taxonomy" id="183260"/>
    <lineage>
        <taxon>Eukaryota</taxon>
        <taxon>Viridiplantae</taxon>
        <taxon>Streptophyta</taxon>
        <taxon>Embryophyta</taxon>
        <taxon>Tracheophyta</taxon>
        <taxon>Spermatophyta</taxon>
        <taxon>Magnoliopsida</taxon>
        <taxon>eudicotyledons</taxon>
        <taxon>Gunneridae</taxon>
        <taxon>Pentapetalae</taxon>
        <taxon>rosids</taxon>
        <taxon>malvids</taxon>
        <taxon>Malvales</taxon>
        <taxon>Malvaceae</taxon>
        <taxon>Malvoideae</taxon>
        <taxon>Hibiscus</taxon>
    </lineage>
</organism>
<proteinExistence type="predicted"/>
<protein>
    <submittedName>
        <fullName evidence="2">Uncharacterized protein</fullName>
    </submittedName>
</protein>
<keyword evidence="1" id="KW-1133">Transmembrane helix</keyword>
<comment type="caution">
    <text evidence="2">The sequence shown here is derived from an EMBL/GenBank/DDBJ whole genome shotgun (WGS) entry which is preliminary data.</text>
</comment>
<reference evidence="2 3" key="1">
    <citation type="journal article" date="2024" name="G3 (Bethesda)">
        <title>Genome assembly of Hibiscus sabdariffa L. provides insights into metabolisms of medicinal natural products.</title>
        <authorList>
            <person name="Kim T."/>
        </authorList>
    </citation>
    <scope>NUCLEOTIDE SEQUENCE [LARGE SCALE GENOMIC DNA]</scope>
    <source>
        <strain evidence="2">TK-2024</strain>
        <tissue evidence="2">Old leaves</tissue>
    </source>
</reference>
<keyword evidence="1" id="KW-0472">Membrane</keyword>
<gene>
    <name evidence="2" type="ORF">V6N11_025506</name>
</gene>
<dbReference type="EMBL" id="JBBPBN010000138">
    <property type="protein sequence ID" value="KAK8976007.1"/>
    <property type="molecule type" value="Genomic_DNA"/>
</dbReference>
<evidence type="ECO:0000313" key="2">
    <source>
        <dbReference type="EMBL" id="KAK8976007.1"/>
    </source>
</evidence>
<keyword evidence="1" id="KW-0812">Transmembrane</keyword>
<evidence type="ECO:0000256" key="1">
    <source>
        <dbReference type="SAM" id="Phobius"/>
    </source>
</evidence>
<name>A0ABR2NJ59_9ROSI</name>
<keyword evidence="3" id="KW-1185">Reference proteome</keyword>
<sequence>MDAASTCEDQFKEKQGVMLPLTKDSNNFFQLNAISLAFIIMISFNRHLTGENNVNFVVFAYGNHYLFAGGTMPMFVLADGNPGNHANVNALADGNPNPLAGGNHANVNVTDLAHFQAPNPVDATGFPPFSALNPVNK</sequence>
<accession>A0ABR2NJ59</accession>